<reference evidence="1" key="1">
    <citation type="journal article" date="2020" name="Stud. Mycol.">
        <title>101 Dothideomycetes genomes: a test case for predicting lifestyles and emergence of pathogens.</title>
        <authorList>
            <person name="Haridas S."/>
            <person name="Albert R."/>
            <person name="Binder M."/>
            <person name="Bloem J."/>
            <person name="Labutti K."/>
            <person name="Salamov A."/>
            <person name="Andreopoulos B."/>
            <person name="Baker S."/>
            <person name="Barry K."/>
            <person name="Bills G."/>
            <person name="Bluhm B."/>
            <person name="Cannon C."/>
            <person name="Castanera R."/>
            <person name="Culley D."/>
            <person name="Daum C."/>
            <person name="Ezra D."/>
            <person name="Gonzalez J."/>
            <person name="Henrissat B."/>
            <person name="Kuo A."/>
            <person name="Liang C."/>
            <person name="Lipzen A."/>
            <person name="Lutzoni F."/>
            <person name="Magnuson J."/>
            <person name="Mondo S."/>
            <person name="Nolan M."/>
            <person name="Ohm R."/>
            <person name="Pangilinan J."/>
            <person name="Park H.-J."/>
            <person name="Ramirez L."/>
            <person name="Alfaro M."/>
            <person name="Sun H."/>
            <person name="Tritt A."/>
            <person name="Yoshinaga Y."/>
            <person name="Zwiers L.-H."/>
            <person name="Turgeon B."/>
            <person name="Goodwin S."/>
            <person name="Spatafora J."/>
            <person name="Crous P."/>
            <person name="Grigoriev I."/>
        </authorList>
    </citation>
    <scope>NUCLEOTIDE SEQUENCE</scope>
    <source>
        <strain evidence="1">CBS 207.26</strain>
    </source>
</reference>
<evidence type="ECO:0000313" key="1">
    <source>
        <dbReference type="EMBL" id="KAF2183371.1"/>
    </source>
</evidence>
<sequence length="70" mass="8138">MVARYEWNAWADNDDDITAERKIHLQYLTRDVNLRVKKADHPALVVQLVSQWKSMLGEVRNANTTMRPSA</sequence>
<keyword evidence="2" id="KW-1185">Reference proteome</keyword>
<dbReference type="Proteomes" id="UP000800200">
    <property type="component" value="Unassembled WGS sequence"/>
</dbReference>
<dbReference type="EMBL" id="ML994643">
    <property type="protein sequence ID" value="KAF2183371.1"/>
    <property type="molecule type" value="Genomic_DNA"/>
</dbReference>
<gene>
    <name evidence="1" type="ORF">K469DRAFT_211010</name>
</gene>
<dbReference type="AlphaFoldDB" id="A0A6A6DUM2"/>
<proteinExistence type="predicted"/>
<organism evidence="1 2">
    <name type="scientific">Zopfia rhizophila CBS 207.26</name>
    <dbReference type="NCBI Taxonomy" id="1314779"/>
    <lineage>
        <taxon>Eukaryota</taxon>
        <taxon>Fungi</taxon>
        <taxon>Dikarya</taxon>
        <taxon>Ascomycota</taxon>
        <taxon>Pezizomycotina</taxon>
        <taxon>Dothideomycetes</taxon>
        <taxon>Dothideomycetes incertae sedis</taxon>
        <taxon>Zopfiaceae</taxon>
        <taxon>Zopfia</taxon>
    </lineage>
</organism>
<protein>
    <submittedName>
        <fullName evidence="1">Uncharacterized protein</fullName>
    </submittedName>
</protein>
<accession>A0A6A6DUM2</accession>
<name>A0A6A6DUM2_9PEZI</name>
<evidence type="ECO:0000313" key="2">
    <source>
        <dbReference type="Proteomes" id="UP000800200"/>
    </source>
</evidence>